<dbReference type="AlphaFoldDB" id="A0AAE9Y1H9"/>
<organism evidence="1 2">
    <name type="scientific">Rhodopseudomonas palustris (strain ATCC BAA-98 / CGA009)</name>
    <dbReference type="NCBI Taxonomy" id="258594"/>
    <lineage>
        <taxon>Bacteria</taxon>
        <taxon>Pseudomonadati</taxon>
        <taxon>Pseudomonadota</taxon>
        <taxon>Alphaproteobacteria</taxon>
        <taxon>Hyphomicrobiales</taxon>
        <taxon>Nitrobacteraceae</taxon>
        <taxon>Rhodopseudomonas</taxon>
    </lineage>
</organism>
<dbReference type="EMBL" id="CP116810">
    <property type="protein sequence ID" value="WCL94479.1"/>
    <property type="molecule type" value="Genomic_DNA"/>
</dbReference>
<dbReference type="Proteomes" id="UP000001426">
    <property type="component" value="Chromosome"/>
</dbReference>
<evidence type="ECO:0000313" key="1">
    <source>
        <dbReference type="EMBL" id="WCL94479.1"/>
    </source>
</evidence>
<protein>
    <submittedName>
        <fullName evidence="1">Type III effector HopAG1</fullName>
    </submittedName>
</protein>
<dbReference type="KEGG" id="rpa:TX73_022220"/>
<accession>A0AAE9Y1H9</accession>
<proteinExistence type="predicted"/>
<evidence type="ECO:0000313" key="2">
    <source>
        <dbReference type="Proteomes" id="UP000001426"/>
    </source>
</evidence>
<gene>
    <name evidence="1" type="ORF">TX73_022220</name>
</gene>
<name>A0AAE9Y1H9_RHOPA</name>
<reference evidence="1 2" key="1">
    <citation type="journal article" date="2004" name="Nat. Biotechnol.">
        <title>Complete genome sequence of the metabolically versatile photosynthetic bacterium Rhodopseudomonas palustris.</title>
        <authorList>
            <person name="Larimer F.W."/>
            <person name="Chain P."/>
            <person name="Hauser L."/>
            <person name="Lamerdin J."/>
            <person name="Malfatti S."/>
            <person name="Do L."/>
            <person name="Land M.L."/>
            <person name="Pelletier D.A."/>
            <person name="Beatty J.T."/>
            <person name="Lang A.S."/>
            <person name="Tabita F.R."/>
            <person name="Gibson J.L."/>
            <person name="Hanson T.E."/>
            <person name="Bobst C."/>
            <person name="Torres J.L."/>
            <person name="Peres C."/>
            <person name="Harrison F.H."/>
            <person name="Gibson J."/>
            <person name="Harwood C.S."/>
        </authorList>
    </citation>
    <scope>NUCLEOTIDE SEQUENCE [LARGE SCALE GENOMIC DNA]</scope>
    <source>
        <strain evidence="2">ATCC BAA-98 / CGA009</strain>
    </source>
</reference>
<dbReference type="GeneID" id="66895417"/>
<sequence>MSLDFAQIAARAINLEESMADNSDTAPGLRNADGWTAIGGQAGSNAGGLFADPHGRNWYVKTPSSDDHARSEVLANRLYRLAGTNVAEVELVTRGGSLAVASGMVRGASLGEALAHPENGVAAEVCRDFAVDAWLANRDVLGVDLDNVLVTRDGGVVRIDQGGALAYRARGARKTDFGSEVIEFDTLRDARTNAVAASVFGAMTRHALAASVAKVARLTAPAISAVVRDVLGDTDDARTLTALLLARRDDLIRRVSASGAAPAVARVRALDTMEE</sequence>
<keyword evidence="2" id="KW-1185">Reference proteome</keyword>
<dbReference type="RefSeq" id="WP_119846036.1">
    <property type="nucleotide sequence ID" value="NZ_CP116810.1"/>
</dbReference>